<keyword evidence="5" id="KW-0067">ATP-binding</keyword>
<sequence>MDHERSGGEQLGGRQPLGDRGVRRSIRPAGRDDLGAPEEQGDHARGTSPDGASDARSVQGRGDGKAARPDLTLPAPLADWFAARGWRPRRHQWDMLAEGRAGRHALLVATTGAGKTLAGFLPTLTELIEVPTEGLHTLYVSPLKALAVDIQRNLVTPVEEMGLDIRVETRTGDTPSDRKARQRVKPPHILLTTPESLSLLLSYPDSLTMFAGLRTIVVDEVHAFATGKRGDLLSLCMARLQRIAPAMRRVALSATVADADGYRAWLAPDGDIDTVSLVQGEPGADPDISILLPEDRVPWAGHSGRYAAAQVMKVIEENRTSIVFCNTRSLAELIFQDLWKANDKGLPIGVHHGSLALEARRKVEGAMADGKLRALVATASLDLGVDWGDVDCVVQMGAPKGSSRLLQRIGRANHRLDESSKAIVVPGNRFEYLEARAALDAVEAGELDPDLFRPGALDVLAQHVMACACAGPFRQEDLLDEVRSALPYSALTADTFERVLGFIRDGGYSLHAYDRFKRLVQEADGLWRIAHPKFVAQHRLNAGIIVEATMLNVRFRNGRNLGKVEEGFAATLSHGDTFFFAGLSLEVEKIDTEDLIVRATSRPARIPTYGGSRMPLSTNLADRVRRFLATPSEWDRFPPDVHEWLDMQAARSILPKPDQLLVETFPREGRNYMVAYSFEGWNAHQSLGMLVTRRMETQGLKPLGFVANDYAIACFSAEKVTDPASLFSADILEHEFVDWVQQSHLLKRAFREVAVIGGLVERQHPGKRKTGRQVTFSTDLIYDVLRKYEPSHLLLQAAWDDARARMTDVGRLANLLDRAADTMVHIDLPRVSPLAVPVLVLIGREKVSTNAGDDALLIEAEALAAEAMRAD</sequence>
<keyword evidence="3" id="KW-0378">Hydrolase</keyword>
<dbReference type="InterPro" id="IPR017170">
    <property type="entry name" value="Lhr-like"/>
</dbReference>
<dbReference type="EMBL" id="JAFEMC010000002">
    <property type="protein sequence ID" value="MBM6576421.1"/>
    <property type="molecule type" value="Genomic_DNA"/>
</dbReference>
<dbReference type="InterPro" id="IPR052511">
    <property type="entry name" value="ATP-dep_Helicase"/>
</dbReference>
<comment type="similarity">
    <text evidence="9">Belongs to the Lhr helicase family. Lhr-Core subfamily.</text>
</comment>
<organism evidence="13 14">
    <name type="scientific">Sphingomonas longa</name>
    <dbReference type="NCBI Taxonomy" id="2778730"/>
    <lineage>
        <taxon>Bacteria</taxon>
        <taxon>Pseudomonadati</taxon>
        <taxon>Pseudomonadota</taxon>
        <taxon>Alphaproteobacteria</taxon>
        <taxon>Sphingomonadales</taxon>
        <taxon>Sphingomonadaceae</taxon>
        <taxon>Sphingomonas</taxon>
    </lineage>
</organism>
<evidence type="ECO:0000313" key="13">
    <source>
        <dbReference type="EMBL" id="MBM6576421.1"/>
    </source>
</evidence>
<dbReference type="PROSITE" id="PS51194">
    <property type="entry name" value="HELICASE_CTER"/>
    <property type="match status" value="1"/>
</dbReference>
<dbReference type="Pfam" id="PF00270">
    <property type="entry name" value="DEAD"/>
    <property type="match status" value="1"/>
</dbReference>
<gene>
    <name evidence="13" type="ORF">ILT43_08545</name>
</gene>
<dbReference type="Pfam" id="PF08494">
    <property type="entry name" value="DEAD_assoc"/>
    <property type="match status" value="1"/>
</dbReference>
<dbReference type="Pfam" id="PF00271">
    <property type="entry name" value="Helicase_C"/>
    <property type="match status" value="1"/>
</dbReference>
<feature type="domain" description="Helicase ATP-binding" evidence="11">
    <location>
        <begin position="96"/>
        <end position="266"/>
    </location>
</feature>
<keyword evidence="6" id="KW-0238">DNA-binding</keyword>
<dbReference type="InterPro" id="IPR011545">
    <property type="entry name" value="DEAD/DEAH_box_helicase_dom"/>
</dbReference>
<dbReference type="PIRSF" id="PIRSF037307">
    <property type="entry name" value="Lhr-like_helic_prd"/>
    <property type="match status" value="1"/>
</dbReference>
<keyword evidence="2" id="KW-0227">DNA damage</keyword>
<evidence type="ECO:0000259" key="12">
    <source>
        <dbReference type="PROSITE" id="PS51194"/>
    </source>
</evidence>
<protein>
    <submittedName>
        <fullName evidence="13">Ligase-associated DNA damage response DEXH box helicase</fullName>
    </submittedName>
</protein>
<accession>A0ABS2D8H4</accession>
<proteinExistence type="inferred from homology"/>
<dbReference type="InterPro" id="IPR026362">
    <property type="entry name" value="DEXH_lig_assoc"/>
</dbReference>
<evidence type="ECO:0000256" key="2">
    <source>
        <dbReference type="ARBA" id="ARBA00022763"/>
    </source>
</evidence>
<feature type="compositionally biased region" description="Basic and acidic residues" evidence="10">
    <location>
        <begin position="29"/>
        <end position="45"/>
    </location>
</feature>
<keyword evidence="4" id="KW-0347">Helicase</keyword>
<dbReference type="InterPro" id="IPR045628">
    <property type="entry name" value="Lhr_WH_dom"/>
</dbReference>
<evidence type="ECO:0000256" key="1">
    <source>
        <dbReference type="ARBA" id="ARBA00022741"/>
    </source>
</evidence>
<dbReference type="SMART" id="SM00487">
    <property type="entry name" value="DEXDc"/>
    <property type="match status" value="1"/>
</dbReference>
<dbReference type="Pfam" id="PF19306">
    <property type="entry name" value="WHD_Lhr"/>
    <property type="match status" value="1"/>
</dbReference>
<dbReference type="InterPro" id="IPR001650">
    <property type="entry name" value="Helicase_C-like"/>
</dbReference>
<evidence type="ECO:0000256" key="3">
    <source>
        <dbReference type="ARBA" id="ARBA00022801"/>
    </source>
</evidence>
<dbReference type="InterPro" id="IPR027417">
    <property type="entry name" value="P-loop_NTPase"/>
</dbReference>
<evidence type="ECO:0000256" key="6">
    <source>
        <dbReference type="ARBA" id="ARBA00023125"/>
    </source>
</evidence>
<name>A0ABS2D8H4_9SPHN</name>
<evidence type="ECO:0000256" key="8">
    <source>
        <dbReference type="ARBA" id="ARBA00023235"/>
    </source>
</evidence>
<keyword evidence="8" id="KW-0413">Isomerase</keyword>
<feature type="domain" description="Helicase C-terminal" evidence="12">
    <location>
        <begin position="307"/>
        <end position="450"/>
    </location>
</feature>
<dbReference type="Gene3D" id="3.40.50.300">
    <property type="entry name" value="P-loop containing nucleotide triphosphate hydrolases"/>
    <property type="match status" value="2"/>
</dbReference>
<dbReference type="PANTHER" id="PTHR47962:SF3">
    <property type="entry name" value="LARGE ATP-DEPENDENT HELICASE-RELATED PROTEIN"/>
    <property type="match status" value="1"/>
</dbReference>
<keyword evidence="1" id="KW-0547">Nucleotide-binding</keyword>
<dbReference type="CDD" id="cd18796">
    <property type="entry name" value="SF2_C_LHR"/>
    <property type="match status" value="1"/>
</dbReference>
<dbReference type="PROSITE" id="PS51192">
    <property type="entry name" value="HELICASE_ATP_BIND_1"/>
    <property type="match status" value="1"/>
</dbReference>
<dbReference type="InterPro" id="IPR013701">
    <property type="entry name" value="Lhr-like_DEAD/DEAH_assoc"/>
</dbReference>
<comment type="caution">
    <text evidence="13">The sequence shown here is derived from an EMBL/GenBank/DDBJ whole genome shotgun (WGS) entry which is preliminary data.</text>
</comment>
<dbReference type="Proteomes" id="UP000763641">
    <property type="component" value="Unassembled WGS sequence"/>
</dbReference>
<keyword evidence="13" id="KW-0436">Ligase</keyword>
<evidence type="ECO:0000259" key="11">
    <source>
        <dbReference type="PROSITE" id="PS51192"/>
    </source>
</evidence>
<evidence type="ECO:0000256" key="5">
    <source>
        <dbReference type="ARBA" id="ARBA00022840"/>
    </source>
</evidence>
<keyword evidence="14" id="KW-1185">Reference proteome</keyword>
<dbReference type="InterPro" id="IPR014001">
    <property type="entry name" value="Helicase_ATP-bd"/>
</dbReference>
<keyword evidence="7" id="KW-0234">DNA repair</keyword>
<dbReference type="PANTHER" id="PTHR47962">
    <property type="entry name" value="ATP-DEPENDENT HELICASE LHR-RELATED-RELATED"/>
    <property type="match status" value="1"/>
</dbReference>
<feature type="region of interest" description="Disordered" evidence="10">
    <location>
        <begin position="1"/>
        <end position="71"/>
    </location>
</feature>
<dbReference type="GO" id="GO:0016874">
    <property type="term" value="F:ligase activity"/>
    <property type="evidence" value="ECO:0007669"/>
    <property type="project" value="UniProtKB-KW"/>
</dbReference>
<evidence type="ECO:0000256" key="10">
    <source>
        <dbReference type="SAM" id="MobiDB-lite"/>
    </source>
</evidence>
<evidence type="ECO:0000313" key="14">
    <source>
        <dbReference type="Proteomes" id="UP000763641"/>
    </source>
</evidence>
<dbReference type="SUPFAM" id="SSF52540">
    <property type="entry name" value="P-loop containing nucleoside triphosphate hydrolases"/>
    <property type="match status" value="1"/>
</dbReference>
<evidence type="ECO:0000256" key="4">
    <source>
        <dbReference type="ARBA" id="ARBA00022806"/>
    </source>
</evidence>
<dbReference type="NCBIfam" id="TIGR04121">
    <property type="entry name" value="DEXH_lig_assoc"/>
    <property type="match status" value="1"/>
</dbReference>
<dbReference type="SMART" id="SM00490">
    <property type="entry name" value="HELICc"/>
    <property type="match status" value="1"/>
</dbReference>
<evidence type="ECO:0000256" key="7">
    <source>
        <dbReference type="ARBA" id="ARBA00023204"/>
    </source>
</evidence>
<evidence type="ECO:0000256" key="9">
    <source>
        <dbReference type="ARBA" id="ARBA00093467"/>
    </source>
</evidence>
<reference evidence="13 14" key="1">
    <citation type="submission" date="2020-12" db="EMBL/GenBank/DDBJ databases">
        <title>Sphingomonas sp.</title>
        <authorList>
            <person name="Kim M.K."/>
        </authorList>
    </citation>
    <scope>NUCLEOTIDE SEQUENCE [LARGE SCALE GENOMIC DNA]</scope>
    <source>
        <strain evidence="13 14">BT552</strain>
    </source>
</reference>